<dbReference type="Pfam" id="PF08757">
    <property type="entry name" value="CotH"/>
    <property type="match status" value="1"/>
</dbReference>
<dbReference type="GO" id="GO:0016301">
    <property type="term" value="F:kinase activity"/>
    <property type="evidence" value="ECO:0007669"/>
    <property type="project" value="UniProtKB-KW"/>
</dbReference>
<comment type="caution">
    <text evidence="2">The sequence shown here is derived from an EMBL/GenBank/DDBJ whole genome shotgun (WGS) entry which is preliminary data.</text>
</comment>
<dbReference type="InterPro" id="IPR014867">
    <property type="entry name" value="Spore_coat_CotH_CotH2/3/7"/>
</dbReference>
<feature type="signal peptide" evidence="1">
    <location>
        <begin position="1"/>
        <end position="22"/>
    </location>
</feature>
<dbReference type="EMBL" id="JBBVGT010000002">
    <property type="protein sequence ID" value="MFB5944787.1"/>
    <property type="molecule type" value="Genomic_DNA"/>
</dbReference>
<accession>A0ABV5CB67</accession>
<dbReference type="RefSeq" id="WP_375556347.1">
    <property type="nucleotide sequence ID" value="NZ_JBBVGT010000002.1"/>
</dbReference>
<dbReference type="Proteomes" id="UP001580928">
    <property type="component" value="Unassembled WGS sequence"/>
</dbReference>
<dbReference type="PROSITE" id="PS51257">
    <property type="entry name" value="PROKAR_LIPOPROTEIN"/>
    <property type="match status" value="1"/>
</dbReference>
<evidence type="ECO:0000313" key="3">
    <source>
        <dbReference type="Proteomes" id="UP001580928"/>
    </source>
</evidence>
<feature type="chain" id="PRO_5046633273" evidence="1">
    <location>
        <begin position="23"/>
        <end position="508"/>
    </location>
</feature>
<reference evidence="2 3" key="1">
    <citation type="submission" date="2024-04" db="EMBL/GenBank/DDBJ databases">
        <title>Albibacterium profundi sp. nov., isolated from sediment of the Challenger Deep of Mariana Trench.</title>
        <authorList>
            <person name="Wang Y."/>
        </authorList>
    </citation>
    <scope>NUCLEOTIDE SEQUENCE [LARGE SCALE GENOMIC DNA]</scope>
    <source>
        <strain evidence="2 3">RHL897</strain>
    </source>
</reference>
<protein>
    <submittedName>
        <fullName evidence="2">CotH kinase family protein</fullName>
    </submittedName>
</protein>
<evidence type="ECO:0000256" key="1">
    <source>
        <dbReference type="SAM" id="SignalP"/>
    </source>
</evidence>
<proteinExistence type="predicted"/>
<dbReference type="Gene3D" id="2.60.40.2340">
    <property type="match status" value="1"/>
</dbReference>
<keyword evidence="3" id="KW-1185">Reference proteome</keyword>
<name>A0ABV5CB67_9SPHI</name>
<sequence>MRNNLFRKSYWFLLMLSVFSFACTKDSPPSDLSASNDLTSFVFLSEKHPNLWADIETEIIDDTIFAYTLVGTDISALTPEFEHNGVKVTVAGEEQTSGSSPQDFSQLVEYSIEAENGDKNVFVVKFSDTGIPTVHLSTDGKPIDSKEEYVDGELKITKGLQAEVLYTGITEVKGRGNSTWGMPKKPYRIKLDEKAPLLEMPTDKSWTLLANYGDQSLLRNDVAFEVSRRLELEYTPRQRFVELFLNGEYMGNYTLTEHVKESEDRIPIDEDNGGFVIEEDGYANQEPKHFYTPRGMPITIKFPDDDEITDAEFNYIRDYVATFENSLFTTDGDPNAYQQYFDLPSFVKYYLINEICGNSDMLWSMRMYKKSNQDPKIYVGPVWDFDLAFNNDKRLGDSQKKLMLTEAHEPRVWMNRLMNDPEFKKLVRSQWNSIKANIESLPQYVDQRAETLKHSQLANFQRWDVLGKNINQSWYMGQSHQDYVDFIRDYLTVRISWLDDTINGEQFD</sequence>
<gene>
    <name evidence="2" type="ORF">WKR92_02965</name>
</gene>
<keyword evidence="2" id="KW-0808">Transferase</keyword>
<keyword evidence="2" id="KW-0418">Kinase</keyword>
<organism evidence="2 3">
    <name type="scientific">Albibacterium profundi</name>
    <dbReference type="NCBI Taxonomy" id="3134906"/>
    <lineage>
        <taxon>Bacteria</taxon>
        <taxon>Pseudomonadati</taxon>
        <taxon>Bacteroidota</taxon>
        <taxon>Sphingobacteriia</taxon>
        <taxon>Sphingobacteriales</taxon>
        <taxon>Sphingobacteriaceae</taxon>
        <taxon>Albibacterium</taxon>
    </lineage>
</organism>
<evidence type="ECO:0000313" key="2">
    <source>
        <dbReference type="EMBL" id="MFB5944787.1"/>
    </source>
</evidence>
<keyword evidence="1" id="KW-0732">Signal</keyword>